<dbReference type="InterPro" id="IPR043504">
    <property type="entry name" value="Peptidase_S1_PA_chymotrypsin"/>
</dbReference>
<reference evidence="8" key="1">
    <citation type="journal article" date="2014" name="BMC Genomics">
        <title>Characterizing the developmental transcriptome of the oriental fruit fly, Bactrocera dorsalis (Diptera: Tephritidae) through comparative genomic analysis with Drosophila melanogaster utilizing modENCODE datasets.</title>
        <authorList>
            <person name="Geib S.M."/>
            <person name="Calla B."/>
            <person name="Hall B."/>
            <person name="Hou S."/>
            <person name="Manoukis N.C."/>
        </authorList>
    </citation>
    <scope>NUCLEOTIDE SEQUENCE</scope>
    <source>
        <strain evidence="8">Punador</strain>
    </source>
</reference>
<dbReference type="PANTHER" id="PTHR24252:SF17">
    <property type="entry name" value="SUPPRESSOR OF TUMORIGENICITY 14 PROTEIN HOMOLOG-RELATED"/>
    <property type="match status" value="1"/>
</dbReference>
<gene>
    <name evidence="8" type="primary">TRY3</name>
</gene>
<sequence>ASKMNDRACKSTILLVLSIVMHSTAEHNIAAATTKQAPRQLESSVGRIVGGYEAQISQFPYQVSIQQEGVHRCGGAIYSATIIVSAAHCFELWDMPELFAVRAGSSEHERGGVYLPVRRIFVHPHFQPANGINDDIAVLALTYSLPFSVNIQPIALASNADMEVAYHTVYFVSGWGTVTEDSRLRSPRLRFVTVQQFEQRSCKAAYSSTVRVTEGMLCAGALGGGRDSCKGDSGGPLVGYARGRYLLMGVVSFGIGCGRAGIPGIYTRVAEYKDWIELAAKQI</sequence>
<dbReference type="AlphaFoldDB" id="A0A034WPI6"/>
<dbReference type="InterPro" id="IPR009003">
    <property type="entry name" value="Peptidase_S1_PA"/>
</dbReference>
<dbReference type="FunFam" id="2.40.10.10:FF:000034">
    <property type="entry name" value="Eupolytin"/>
    <property type="match status" value="1"/>
</dbReference>
<dbReference type="GO" id="GO:0004252">
    <property type="term" value="F:serine-type endopeptidase activity"/>
    <property type="evidence" value="ECO:0007669"/>
    <property type="project" value="InterPro"/>
</dbReference>
<feature type="domain" description="Peptidase S1" evidence="7">
    <location>
        <begin position="48"/>
        <end position="281"/>
    </location>
</feature>
<evidence type="ECO:0000256" key="5">
    <source>
        <dbReference type="RuleBase" id="RU363034"/>
    </source>
</evidence>
<keyword evidence="4" id="KW-1015">Disulfide bond</keyword>
<dbReference type="InterPro" id="IPR001314">
    <property type="entry name" value="Peptidase_S1A"/>
</dbReference>
<evidence type="ECO:0000256" key="4">
    <source>
        <dbReference type="ARBA" id="ARBA00023157"/>
    </source>
</evidence>
<dbReference type="GO" id="GO:0006508">
    <property type="term" value="P:proteolysis"/>
    <property type="evidence" value="ECO:0007669"/>
    <property type="project" value="UniProtKB-KW"/>
</dbReference>
<dbReference type="Pfam" id="PF00089">
    <property type="entry name" value="Trypsin"/>
    <property type="match status" value="1"/>
</dbReference>
<dbReference type="OrthoDB" id="10059102at2759"/>
<feature type="non-terminal residue" evidence="8">
    <location>
        <position position="1"/>
    </location>
</feature>
<dbReference type="SMART" id="SM00020">
    <property type="entry name" value="Tryp_SPc"/>
    <property type="match status" value="1"/>
</dbReference>
<dbReference type="PROSITE" id="PS50240">
    <property type="entry name" value="TRYPSIN_DOM"/>
    <property type="match status" value="1"/>
</dbReference>
<keyword evidence="2 5" id="KW-0378">Hydrolase</keyword>
<keyword evidence="3 5" id="KW-0720">Serine protease</keyword>
<evidence type="ECO:0000256" key="2">
    <source>
        <dbReference type="ARBA" id="ARBA00022801"/>
    </source>
</evidence>
<feature type="signal peptide" evidence="6">
    <location>
        <begin position="1"/>
        <end position="25"/>
    </location>
</feature>
<dbReference type="InterPro" id="IPR001254">
    <property type="entry name" value="Trypsin_dom"/>
</dbReference>
<dbReference type="PROSITE" id="PS00135">
    <property type="entry name" value="TRYPSIN_SER"/>
    <property type="match status" value="1"/>
</dbReference>
<evidence type="ECO:0000259" key="7">
    <source>
        <dbReference type="PROSITE" id="PS50240"/>
    </source>
</evidence>
<evidence type="ECO:0000256" key="3">
    <source>
        <dbReference type="ARBA" id="ARBA00022825"/>
    </source>
</evidence>
<dbReference type="PROSITE" id="PS00134">
    <property type="entry name" value="TRYPSIN_HIS"/>
    <property type="match status" value="1"/>
</dbReference>
<evidence type="ECO:0000256" key="1">
    <source>
        <dbReference type="ARBA" id="ARBA00022670"/>
    </source>
</evidence>
<keyword evidence="1 5" id="KW-0645">Protease</keyword>
<organism evidence="8">
    <name type="scientific">Bactrocera dorsalis</name>
    <name type="common">Oriental fruit fly</name>
    <name type="synonym">Dacus dorsalis</name>
    <dbReference type="NCBI Taxonomy" id="27457"/>
    <lineage>
        <taxon>Eukaryota</taxon>
        <taxon>Metazoa</taxon>
        <taxon>Ecdysozoa</taxon>
        <taxon>Arthropoda</taxon>
        <taxon>Hexapoda</taxon>
        <taxon>Insecta</taxon>
        <taxon>Pterygota</taxon>
        <taxon>Neoptera</taxon>
        <taxon>Endopterygota</taxon>
        <taxon>Diptera</taxon>
        <taxon>Brachycera</taxon>
        <taxon>Muscomorpha</taxon>
        <taxon>Tephritoidea</taxon>
        <taxon>Tephritidae</taxon>
        <taxon>Bactrocera</taxon>
        <taxon>Bactrocera</taxon>
    </lineage>
</organism>
<name>A0A034WPI6_BACDO</name>
<dbReference type="PRINTS" id="PR00722">
    <property type="entry name" value="CHYMOTRYPSIN"/>
</dbReference>
<evidence type="ECO:0000256" key="6">
    <source>
        <dbReference type="SAM" id="SignalP"/>
    </source>
</evidence>
<proteinExistence type="predicted"/>
<dbReference type="Gene3D" id="2.40.10.10">
    <property type="entry name" value="Trypsin-like serine proteases"/>
    <property type="match status" value="1"/>
</dbReference>
<protein>
    <submittedName>
        <fullName evidence="8">Trypsin-3</fullName>
    </submittedName>
</protein>
<dbReference type="EMBL" id="GAKP01003294">
    <property type="protein sequence ID" value="JAC55658.1"/>
    <property type="molecule type" value="Transcribed_RNA"/>
</dbReference>
<accession>A0A034WPI6</accession>
<keyword evidence="6" id="KW-0732">Signal</keyword>
<dbReference type="CDD" id="cd00190">
    <property type="entry name" value="Tryp_SPc"/>
    <property type="match status" value="1"/>
</dbReference>
<dbReference type="InterPro" id="IPR033116">
    <property type="entry name" value="TRYPSIN_SER"/>
</dbReference>
<feature type="chain" id="PRO_5001557939" evidence="6">
    <location>
        <begin position="26"/>
        <end position="283"/>
    </location>
</feature>
<dbReference type="InterPro" id="IPR018114">
    <property type="entry name" value="TRYPSIN_HIS"/>
</dbReference>
<dbReference type="PANTHER" id="PTHR24252">
    <property type="entry name" value="ACROSIN-RELATED"/>
    <property type="match status" value="1"/>
</dbReference>
<evidence type="ECO:0000313" key="8">
    <source>
        <dbReference type="EMBL" id="JAC55658.1"/>
    </source>
</evidence>
<dbReference type="SUPFAM" id="SSF50494">
    <property type="entry name" value="Trypsin-like serine proteases"/>
    <property type="match status" value="1"/>
</dbReference>